<dbReference type="Gene3D" id="3.40.50.150">
    <property type="entry name" value="Vaccinia Virus protein VP39"/>
    <property type="match status" value="1"/>
</dbReference>
<dbReference type="HOGENOM" id="CLU_829061_0_0_1"/>
<keyword evidence="2" id="KW-1185">Reference proteome</keyword>
<evidence type="ECO:0000313" key="1">
    <source>
        <dbReference type="EMBL" id="EJW05315.1"/>
    </source>
</evidence>
<organism evidence="1 2">
    <name type="scientific">Edhazardia aedis (strain USNM 41457)</name>
    <name type="common">Microsporidian parasite</name>
    <dbReference type="NCBI Taxonomy" id="1003232"/>
    <lineage>
        <taxon>Eukaryota</taxon>
        <taxon>Fungi</taxon>
        <taxon>Fungi incertae sedis</taxon>
        <taxon>Microsporidia</taxon>
        <taxon>Edhazardia</taxon>
    </lineage>
</organism>
<name>J9DRW4_EDHAE</name>
<dbReference type="VEuPathDB" id="MicrosporidiaDB:EDEG_00618"/>
<protein>
    <submittedName>
        <fullName evidence="1">Uncharacterized protein</fullName>
    </submittedName>
</protein>
<dbReference type="Proteomes" id="UP000003163">
    <property type="component" value="Unassembled WGS sequence"/>
</dbReference>
<accession>J9DRW4</accession>
<dbReference type="EMBL" id="AFBI03000007">
    <property type="protein sequence ID" value="EJW05315.1"/>
    <property type="molecule type" value="Genomic_DNA"/>
</dbReference>
<dbReference type="OrthoDB" id="408788at2759"/>
<dbReference type="InterPro" id="IPR029063">
    <property type="entry name" value="SAM-dependent_MTases_sf"/>
</dbReference>
<gene>
    <name evidence="1" type="ORF">EDEG_00618</name>
</gene>
<proteinExistence type="predicted"/>
<dbReference type="AlphaFoldDB" id="J9DRW4"/>
<comment type="caution">
    <text evidence="1">The sequence shown here is derived from an EMBL/GenBank/DDBJ whole genome shotgun (WGS) entry which is preliminary data.</text>
</comment>
<dbReference type="InParanoid" id="J9DRW4"/>
<dbReference type="SUPFAM" id="SSF53335">
    <property type="entry name" value="S-adenosyl-L-methionine-dependent methyltransferases"/>
    <property type="match status" value="1"/>
</dbReference>
<reference evidence="2" key="2">
    <citation type="submission" date="2015-07" db="EMBL/GenBank/DDBJ databases">
        <title>Contrasting host-pathogen interactions and genome evolution in two generalist and specialist microsporidian pathogens of mosquitoes.</title>
        <authorList>
            <consortium name="The Broad Institute Genomics Platform"/>
            <consortium name="The Broad Institute Genome Sequencing Center for Infectious Disease"/>
            <person name="Cuomo C.A."/>
            <person name="Sanscrainte N.D."/>
            <person name="Goldberg J.M."/>
            <person name="Heiman D."/>
            <person name="Young S."/>
            <person name="Zeng Q."/>
            <person name="Becnel J.J."/>
            <person name="Birren B.W."/>
        </authorList>
    </citation>
    <scope>NUCLEOTIDE SEQUENCE [LARGE SCALE GENOMIC DNA]</scope>
    <source>
        <strain evidence="2">USNM 41457</strain>
    </source>
</reference>
<evidence type="ECO:0000313" key="2">
    <source>
        <dbReference type="Proteomes" id="UP000003163"/>
    </source>
</evidence>
<sequence length="335" mass="39704">MIANKVSFQLPYSFIHVKEVQKNYKKMNLHKIKKVPKILNPNNLKDIVIYDLKNEIPENHLIALHDFSEKNEMITIGFPLRFFSTNFILKYNKIKPVSRMYIHGKTIQITLSPENEKFKKEIAEIIRSKHRNLIGITTRKRRKNIGEKNYDIEYLYGPYFFAILFKENFSYFALNYNKTSFCTTKTRERLMLLNEIKGKGHVIAIPNGEIDQTAIPAIKKGYTVVLNEYNINYRITLKNNLTLNGVSNNKNYQLFDMHGYNFMHMCASFYKIDHFIIEDAEDSFNLAFPLQHYTGIYCLHLYFFCPYWENPVEYANQRIWLNVTSADLRKARKNN</sequence>
<reference evidence="1 2" key="1">
    <citation type="submission" date="2011-08" db="EMBL/GenBank/DDBJ databases">
        <authorList>
            <person name="Liu Z.J."/>
            <person name="Shi F.L."/>
            <person name="Lu J.Q."/>
            <person name="Li M."/>
            <person name="Wang Z.L."/>
        </authorList>
    </citation>
    <scope>NUCLEOTIDE SEQUENCE [LARGE SCALE GENOMIC DNA]</scope>
    <source>
        <strain evidence="1 2">USNM 41457</strain>
    </source>
</reference>